<accession>A0A1Z5S8Z2</accession>
<reference evidence="2" key="2">
    <citation type="journal article" date="2018" name="Plant J.">
        <title>The Sorghum bicolor reference genome: improved assembly, gene annotations, a transcriptome atlas, and signatures of genome organization.</title>
        <authorList>
            <person name="McCormick R.F."/>
            <person name="Truong S.K."/>
            <person name="Sreedasyam A."/>
            <person name="Jenkins J."/>
            <person name="Shu S."/>
            <person name="Sims D."/>
            <person name="Kennedy M."/>
            <person name="Amirebrahimi M."/>
            <person name="Weers B.D."/>
            <person name="McKinley B."/>
            <person name="Mattison A."/>
            <person name="Morishige D.T."/>
            <person name="Grimwood J."/>
            <person name="Schmutz J."/>
            <person name="Mullet J.E."/>
        </authorList>
    </citation>
    <scope>NUCLEOTIDE SEQUENCE [LARGE SCALE GENOMIC DNA]</scope>
    <source>
        <strain evidence="2">cv. BTx623</strain>
    </source>
</reference>
<evidence type="ECO:0000313" key="1">
    <source>
        <dbReference type="EMBL" id="OQU92410.1"/>
    </source>
</evidence>
<dbReference type="AlphaFoldDB" id="A0A1Z5S8Z2"/>
<dbReference type="InParanoid" id="A0A1Z5S8Z2"/>
<sequence>MGIHVGRSCIHRSSKLSIHIIKHLKLLWHSIRVLHVNTTFQSELMHLKLGVLQSSPEESVPIRRELASSKETKGYLSHLRRA</sequence>
<proteinExistence type="predicted"/>
<gene>
    <name evidence="1" type="ORF">SORBI_3001G341550</name>
</gene>
<keyword evidence="2" id="KW-1185">Reference proteome</keyword>
<name>A0A1Z5S8Z2_SORBI</name>
<evidence type="ECO:0000313" key="2">
    <source>
        <dbReference type="Proteomes" id="UP000000768"/>
    </source>
</evidence>
<dbReference type="EMBL" id="CM000760">
    <property type="protein sequence ID" value="OQU92410.1"/>
    <property type="molecule type" value="Genomic_DNA"/>
</dbReference>
<dbReference type="Proteomes" id="UP000000768">
    <property type="component" value="Chromosome 1"/>
</dbReference>
<reference evidence="1 2" key="1">
    <citation type="journal article" date="2009" name="Nature">
        <title>The Sorghum bicolor genome and the diversification of grasses.</title>
        <authorList>
            <person name="Paterson A.H."/>
            <person name="Bowers J.E."/>
            <person name="Bruggmann R."/>
            <person name="Dubchak I."/>
            <person name="Grimwood J."/>
            <person name="Gundlach H."/>
            <person name="Haberer G."/>
            <person name="Hellsten U."/>
            <person name="Mitros T."/>
            <person name="Poliakov A."/>
            <person name="Schmutz J."/>
            <person name="Spannagl M."/>
            <person name="Tang H."/>
            <person name="Wang X."/>
            <person name="Wicker T."/>
            <person name="Bharti A.K."/>
            <person name="Chapman J."/>
            <person name="Feltus F.A."/>
            <person name="Gowik U."/>
            <person name="Grigoriev I.V."/>
            <person name="Lyons E."/>
            <person name="Maher C.A."/>
            <person name="Martis M."/>
            <person name="Narechania A."/>
            <person name="Otillar R.P."/>
            <person name="Penning B.W."/>
            <person name="Salamov A.A."/>
            <person name="Wang Y."/>
            <person name="Zhang L."/>
            <person name="Carpita N.C."/>
            <person name="Freeling M."/>
            <person name="Gingle A.R."/>
            <person name="Hash C.T."/>
            <person name="Keller B."/>
            <person name="Klein P."/>
            <person name="Kresovich S."/>
            <person name="McCann M.C."/>
            <person name="Ming R."/>
            <person name="Peterson D.G."/>
            <person name="Mehboob-ur-Rahman"/>
            <person name="Ware D."/>
            <person name="Westhoff P."/>
            <person name="Mayer K.F."/>
            <person name="Messing J."/>
            <person name="Rokhsar D.S."/>
        </authorList>
    </citation>
    <scope>NUCLEOTIDE SEQUENCE [LARGE SCALE GENOMIC DNA]</scope>
    <source>
        <strain evidence="2">cv. BTx623</strain>
    </source>
</reference>
<protein>
    <submittedName>
        <fullName evidence="1">Uncharacterized protein</fullName>
    </submittedName>
</protein>
<dbReference type="Gramene" id="OQU92410">
    <property type="protein sequence ID" value="OQU92410"/>
    <property type="gene ID" value="SORBI_3001G341550"/>
</dbReference>
<organism evidence="1 2">
    <name type="scientific">Sorghum bicolor</name>
    <name type="common">Sorghum</name>
    <name type="synonym">Sorghum vulgare</name>
    <dbReference type="NCBI Taxonomy" id="4558"/>
    <lineage>
        <taxon>Eukaryota</taxon>
        <taxon>Viridiplantae</taxon>
        <taxon>Streptophyta</taxon>
        <taxon>Embryophyta</taxon>
        <taxon>Tracheophyta</taxon>
        <taxon>Spermatophyta</taxon>
        <taxon>Magnoliopsida</taxon>
        <taxon>Liliopsida</taxon>
        <taxon>Poales</taxon>
        <taxon>Poaceae</taxon>
        <taxon>PACMAD clade</taxon>
        <taxon>Panicoideae</taxon>
        <taxon>Andropogonodae</taxon>
        <taxon>Andropogoneae</taxon>
        <taxon>Sorghinae</taxon>
        <taxon>Sorghum</taxon>
    </lineage>
</organism>